<dbReference type="RefSeq" id="XP_005094481.1">
    <property type="nucleotide sequence ID" value="XM_005094424.3"/>
</dbReference>
<dbReference type="Gene3D" id="6.20.210.20">
    <property type="entry name" value="THAP domain"/>
    <property type="match status" value="1"/>
</dbReference>
<keyword evidence="3" id="KW-0862">Zinc</keyword>
<evidence type="ECO:0000313" key="10">
    <source>
        <dbReference type="RefSeq" id="XP_005094481.1"/>
    </source>
</evidence>
<dbReference type="Proteomes" id="UP000694888">
    <property type="component" value="Unplaced"/>
</dbReference>
<dbReference type="InterPro" id="IPR038441">
    <property type="entry name" value="THAP_Znf_sf"/>
</dbReference>
<feature type="region of interest" description="Disordered" evidence="7">
    <location>
        <begin position="88"/>
        <end position="120"/>
    </location>
</feature>
<dbReference type="SUPFAM" id="SSF57716">
    <property type="entry name" value="Glucocorticoid receptor-like (DNA-binding domain)"/>
    <property type="match status" value="1"/>
</dbReference>
<dbReference type="PANTHER" id="PTHR46927">
    <property type="entry name" value="AGAP005574-PA"/>
    <property type="match status" value="1"/>
</dbReference>
<dbReference type="InterPro" id="IPR006612">
    <property type="entry name" value="THAP_Znf"/>
</dbReference>
<feature type="coiled-coil region" evidence="6">
    <location>
        <begin position="138"/>
        <end position="165"/>
    </location>
</feature>
<evidence type="ECO:0000256" key="1">
    <source>
        <dbReference type="ARBA" id="ARBA00022723"/>
    </source>
</evidence>
<keyword evidence="4 5" id="KW-0238">DNA-binding</keyword>
<evidence type="ECO:0000259" key="8">
    <source>
        <dbReference type="PROSITE" id="PS50950"/>
    </source>
</evidence>
<keyword evidence="9" id="KW-1185">Reference proteome</keyword>
<name>A0ABM0JIL7_APLCA</name>
<evidence type="ECO:0000256" key="7">
    <source>
        <dbReference type="SAM" id="MobiDB-lite"/>
    </source>
</evidence>
<dbReference type="Pfam" id="PF05485">
    <property type="entry name" value="THAP"/>
    <property type="match status" value="1"/>
</dbReference>
<evidence type="ECO:0000256" key="3">
    <source>
        <dbReference type="ARBA" id="ARBA00022833"/>
    </source>
</evidence>
<dbReference type="InterPro" id="IPR052224">
    <property type="entry name" value="THAP_domain_protein"/>
</dbReference>
<dbReference type="SMART" id="SM00692">
    <property type="entry name" value="DM3"/>
    <property type="match status" value="1"/>
</dbReference>
<evidence type="ECO:0000256" key="5">
    <source>
        <dbReference type="PROSITE-ProRule" id="PRU00309"/>
    </source>
</evidence>
<protein>
    <submittedName>
        <fullName evidence="10">THAP domain-containing protein 1</fullName>
    </submittedName>
</protein>
<organism evidence="9 10">
    <name type="scientific">Aplysia californica</name>
    <name type="common">California sea hare</name>
    <dbReference type="NCBI Taxonomy" id="6500"/>
    <lineage>
        <taxon>Eukaryota</taxon>
        <taxon>Metazoa</taxon>
        <taxon>Spiralia</taxon>
        <taxon>Lophotrochozoa</taxon>
        <taxon>Mollusca</taxon>
        <taxon>Gastropoda</taxon>
        <taxon>Heterobranchia</taxon>
        <taxon>Euthyneura</taxon>
        <taxon>Tectipleura</taxon>
        <taxon>Aplysiida</taxon>
        <taxon>Aplysioidea</taxon>
        <taxon>Aplysiidae</taxon>
        <taxon>Aplysia</taxon>
    </lineage>
</organism>
<dbReference type="PROSITE" id="PS50950">
    <property type="entry name" value="ZF_THAP"/>
    <property type="match status" value="1"/>
</dbReference>
<keyword evidence="6" id="KW-0175">Coiled coil</keyword>
<accession>A0ABM0JIL7</accession>
<keyword evidence="1" id="KW-0479">Metal-binding</keyword>
<evidence type="ECO:0000256" key="2">
    <source>
        <dbReference type="ARBA" id="ARBA00022771"/>
    </source>
</evidence>
<dbReference type="GeneID" id="101860879"/>
<evidence type="ECO:0000256" key="6">
    <source>
        <dbReference type="SAM" id="Coils"/>
    </source>
</evidence>
<evidence type="ECO:0000256" key="4">
    <source>
        <dbReference type="ARBA" id="ARBA00023125"/>
    </source>
</evidence>
<keyword evidence="2 5" id="KW-0863">Zinc-finger</keyword>
<dbReference type="PANTHER" id="PTHR46927:SF3">
    <property type="entry name" value="THAP-TYPE DOMAIN-CONTAINING PROTEIN"/>
    <property type="match status" value="1"/>
</dbReference>
<proteinExistence type="predicted"/>
<dbReference type="SMART" id="SM00980">
    <property type="entry name" value="THAP"/>
    <property type="match status" value="1"/>
</dbReference>
<gene>
    <name evidence="10" type="primary">LOC101860879</name>
</gene>
<reference evidence="10" key="1">
    <citation type="submission" date="2025-08" db="UniProtKB">
        <authorList>
            <consortium name="RefSeq"/>
        </authorList>
    </citation>
    <scope>IDENTIFICATION</scope>
</reference>
<feature type="domain" description="THAP-type" evidence="8">
    <location>
        <begin position="1"/>
        <end position="86"/>
    </location>
</feature>
<sequence>MVLNCCVFGCKNRKSRGSTLSFHTFPMKDLARKQQWIKNISREDVNGKPWQPSLYDRVCSTHFKPADFKDGTLVKCLKDDAVPTIFPNYPSYKQPTPSRKRPPPKERPFPSPSTSCASSPRLPKYSCMDHTYSYQSVEEHLRITKEKLAETVQKLQSEREKTRILGQKVHRQKCKITSILTPHQ</sequence>
<evidence type="ECO:0000313" key="9">
    <source>
        <dbReference type="Proteomes" id="UP000694888"/>
    </source>
</evidence>